<organism evidence="14 15">
    <name type="scientific">Urocitellus parryii</name>
    <name type="common">Arctic ground squirrel</name>
    <name type="synonym">Spermophilus parryii</name>
    <dbReference type="NCBI Taxonomy" id="9999"/>
    <lineage>
        <taxon>Eukaryota</taxon>
        <taxon>Metazoa</taxon>
        <taxon>Chordata</taxon>
        <taxon>Craniata</taxon>
        <taxon>Vertebrata</taxon>
        <taxon>Euteleostomi</taxon>
        <taxon>Mammalia</taxon>
        <taxon>Eutheria</taxon>
        <taxon>Euarchontoglires</taxon>
        <taxon>Glires</taxon>
        <taxon>Rodentia</taxon>
        <taxon>Sciuromorpha</taxon>
        <taxon>Sciuridae</taxon>
        <taxon>Xerinae</taxon>
        <taxon>Marmotini</taxon>
        <taxon>Urocitellus</taxon>
    </lineage>
</organism>
<protein>
    <recommendedName>
        <fullName evidence="11">Inositol hexakisphosphate and diphosphoinositol-pentakisphosphate kinase</fullName>
        <ecNumber evidence="11">2.7.4.24</ecNumber>
    </recommendedName>
</protein>
<comment type="catalytic activity">
    <reaction evidence="10">
        <text>1D-myo-inositol hexakisphosphate + ATP = 1-diphospho-1D-myo-inositol 2,3,4,5,6-pentakisphosphate + ADP</text>
        <dbReference type="Rhea" id="RHEA:37459"/>
        <dbReference type="ChEBI" id="CHEBI:30616"/>
        <dbReference type="ChEBI" id="CHEBI:58130"/>
        <dbReference type="ChEBI" id="CHEBI:74946"/>
        <dbReference type="ChEBI" id="CHEBI:456216"/>
        <dbReference type="EC" id="2.7.4.24"/>
    </reaction>
    <physiologicalReaction direction="left-to-right" evidence="10">
        <dbReference type="Rhea" id="RHEA:37460"/>
    </physiologicalReaction>
</comment>
<dbReference type="SUPFAM" id="SSF53254">
    <property type="entry name" value="Phosphoglycerate mutase-like"/>
    <property type="match status" value="1"/>
</dbReference>
<dbReference type="InterPro" id="IPR029033">
    <property type="entry name" value="His_PPase_superfam"/>
</dbReference>
<evidence type="ECO:0000256" key="4">
    <source>
        <dbReference type="ARBA" id="ARBA00022553"/>
    </source>
</evidence>
<evidence type="ECO:0000256" key="2">
    <source>
        <dbReference type="ARBA" id="ARBA00005609"/>
    </source>
</evidence>
<dbReference type="GO" id="GO:0000828">
    <property type="term" value="F:inositol hexakisphosphate kinase activity"/>
    <property type="evidence" value="ECO:0007669"/>
    <property type="project" value="TreeGrafter"/>
</dbReference>
<evidence type="ECO:0000256" key="5">
    <source>
        <dbReference type="ARBA" id="ARBA00022679"/>
    </source>
</evidence>
<keyword evidence="15" id="KW-1185">Reference proteome</keyword>
<dbReference type="GO" id="GO:0032958">
    <property type="term" value="P:inositol phosphate biosynthetic process"/>
    <property type="evidence" value="ECO:0007669"/>
    <property type="project" value="TreeGrafter"/>
</dbReference>
<evidence type="ECO:0000256" key="12">
    <source>
        <dbReference type="SAM" id="MobiDB-lite"/>
    </source>
</evidence>
<comment type="subcellular location">
    <subcellularLocation>
        <location evidence="1 11">Cytoplasm</location>
        <location evidence="1 11">Cytosol</location>
    </subcellularLocation>
</comment>
<dbReference type="PANTHER" id="PTHR12750:SF10">
    <property type="entry name" value="INOSITOL HEXAKISPHOSPHATE AND DIPHOSPHOINOSITOL-PENTAKISPHOSPHATE KINASE 2"/>
    <property type="match status" value="1"/>
</dbReference>
<dbReference type="GO" id="GO:0005829">
    <property type="term" value="C:cytosol"/>
    <property type="evidence" value="ECO:0007669"/>
    <property type="project" value="UniProtKB-SubCell"/>
</dbReference>
<dbReference type="Ensembl" id="ENSUPAT00010033432.1">
    <property type="protein sequence ID" value="ENSUPAP00010029398.1"/>
    <property type="gene ID" value="ENSUPAG00010023117.1"/>
</dbReference>
<evidence type="ECO:0000256" key="1">
    <source>
        <dbReference type="ARBA" id="ARBA00004514"/>
    </source>
</evidence>
<dbReference type="InterPro" id="IPR037446">
    <property type="entry name" value="His_Pase_VIP1"/>
</dbReference>
<dbReference type="GO" id="GO:0005524">
    <property type="term" value="F:ATP binding"/>
    <property type="evidence" value="ECO:0007669"/>
    <property type="project" value="UniProtKB-KW"/>
</dbReference>
<evidence type="ECO:0000256" key="10">
    <source>
        <dbReference type="ARBA" id="ARBA00034629"/>
    </source>
</evidence>
<dbReference type="CDD" id="cd07061">
    <property type="entry name" value="HP_HAP_like"/>
    <property type="match status" value="1"/>
</dbReference>
<evidence type="ECO:0000256" key="8">
    <source>
        <dbReference type="ARBA" id="ARBA00022840"/>
    </source>
</evidence>
<dbReference type="InterPro" id="IPR033379">
    <property type="entry name" value="Acid_Pase_AS"/>
</dbReference>
<dbReference type="FunFam" id="3.40.50.1240:FF:000013">
    <property type="entry name" value="Inositol hexakisphosphate and diphosphoinositol-pentakisphosphate kinase"/>
    <property type="match status" value="1"/>
</dbReference>
<dbReference type="SUPFAM" id="SSF56059">
    <property type="entry name" value="Glutathione synthetase ATP-binding domain-like"/>
    <property type="match status" value="1"/>
</dbReference>
<keyword evidence="6 11" id="KW-0547">Nucleotide-binding</keyword>
<dbReference type="GO" id="GO:0006020">
    <property type="term" value="P:inositol metabolic process"/>
    <property type="evidence" value="ECO:0007669"/>
    <property type="project" value="TreeGrafter"/>
</dbReference>
<comment type="similarity">
    <text evidence="2 11">Belongs to the histidine acid phosphatase family. VIP1 subfamily.</text>
</comment>
<dbReference type="FunFam" id="3.30.470.20:FF:000003">
    <property type="entry name" value="Inositol hexakisphosphate and diphosphoinositol-pentakisphosphate kinase"/>
    <property type="match status" value="1"/>
</dbReference>
<comment type="function">
    <text evidence="11">Bifunctional inositol kinase that acts in concert with the IP6K kinases to synthesize the diphosphate group-containing inositol pyrophosphates diphosphoinositol pentakisphosphate, PP-InsP5, and bis-diphosphoinositol tetrakisphosphate, (PP)2-InsP4. PP-InsP5 and (PP)2-InsP4, also respectively called InsP7 and InsP8, may regulate a variety of cellular processes, including apoptosis, vesicle trafficking, cytoskeletal dynamics, and exocytosis. Phosphorylates inositol hexakisphosphate (InsP6).</text>
</comment>
<feature type="region of interest" description="Disordered" evidence="12">
    <location>
        <begin position="879"/>
        <end position="919"/>
    </location>
</feature>
<dbReference type="EC" id="2.7.4.24" evidence="11"/>
<dbReference type="Gene3D" id="3.40.50.1240">
    <property type="entry name" value="Phosphoglycerate mutase-like"/>
    <property type="match status" value="1"/>
</dbReference>
<dbReference type="Pfam" id="PF18086">
    <property type="entry name" value="PPIP5K2_N"/>
    <property type="match status" value="1"/>
</dbReference>
<evidence type="ECO:0000256" key="11">
    <source>
        <dbReference type="RuleBase" id="RU365032"/>
    </source>
</evidence>
<dbReference type="Pfam" id="PF00328">
    <property type="entry name" value="His_Phos_2"/>
    <property type="match status" value="1"/>
</dbReference>
<dbReference type="AlphaFoldDB" id="A0A8D2IL05"/>
<dbReference type="GeneTree" id="ENSGT00390000009048"/>
<accession>A0A8D2IL05</accession>
<proteinExistence type="inferred from homology"/>
<reference evidence="14" key="2">
    <citation type="submission" date="2025-09" db="UniProtKB">
        <authorList>
            <consortium name="Ensembl"/>
        </authorList>
    </citation>
    <scope>IDENTIFICATION</scope>
</reference>
<dbReference type="Gene3D" id="3.40.50.11950">
    <property type="match status" value="1"/>
</dbReference>
<sequence length="1225" mass="138388">MTNIQAQSTKRIEYYIALKPPERQIVVGICSMAKKSKSKPMKEILERISLFKYITVVVFEEEVILNEPVENWPLCDCLISFHSKGFPLDKAVAYAKLRNPFVINDLNMQYLIQDRREVYSILQAEGILLPRYAILNRDPNNPKECNLIEGEDHVEVNGEVFQKPFVEKPVSAEDHNVYIYYPTSAGGGSQRLFRKIGSRSSVYSPESNVRKTGSYIYEEFMPTDGTDVKVYTVGPDYAHAEARKSPALDGKVERDSEGKEVRYPVILNAREKLIAWKVCLAFKQTVCGFDLLRANGQSYVCDVNGFSFVKNSMKYYDDCAKILGNIVMRELAPQFHIPWSIPLEAEDIPIVPTTSGTMMELRCVIAVIRHGDRTPKQKMKMEVRHQKFFDLFEKCDGYKSGKLKLKKPKQLQEVLDIARQLLMELGQNNDSEIEENKSKLEQLKTVLEMYGHFSGINRKVQLTYLPHGCPKTSSEEEDSRREEPSLLLVLKWGGELTPAGRVQAEELGRAFRCMYPGGQGDYAGFPGCGLLRLHSTYRHDLKIYASDEGRVQMTAAAFAKGLLALEGELTPILVQMVKSANMNGLLDSDSDSLSSCQQRVKARLHEILQKDRDFTAEDYEKLTPSGSISLIKSMHLIKNPVKTCDKVYSLIQSLTSQIRHRMEDPKSSDIQLYHSETLELMLRRWSKLEKDFKTKNGRYDISKIPDIYDCIKYDVQHNGSLQLENTMELYRLSKALADIVIPQEYGITKAEKLEIAKGYCTPLVRKIRSDLQRTQDDDTVNKLHPVYSRGVLSPERHVRTRLYFTSESHVHSLLSILRYGALCNESKDEQWKRAMDYLNVVNELNYMTQIVIMLYEDPNKDLSSEERFHVELHFSPGAKGCEEDKNLPSGYGYRPASRENEGRRSFKIDNDDEPHTSKRDEIDRAVILFKPMVSEPIHIHRKSPLPRSRKMATNEEESPLSVSSPEGTGTWLHYTSGVGTGRRRRRSGEQITSSPVSPKSLAFTSSIFGSWQQVVSENANYLRTPRALVEQKQNPTVGSHCAGLFSTSVLGGSSSAPNLQDYARTHRKKLTSSGCIDDATRGSAVKRFSISFARHPTNGFELYSMVPSICPLETLHNALSLKQVDEFLASIASPSNEVPRKTPEVFSASRTSPVMRRKVSLNTYTPAKILPTPPATLKSTKASSKPANSGPSNAVVANTSSRKKSVNVNSTTEVHEHKKNTGKKK</sequence>
<evidence type="ECO:0000256" key="9">
    <source>
        <dbReference type="ARBA" id="ARBA00033696"/>
    </source>
</evidence>
<feature type="compositionally biased region" description="Basic and acidic residues" evidence="12">
    <location>
        <begin position="896"/>
        <end position="919"/>
    </location>
</feature>
<comment type="catalytic activity">
    <reaction evidence="9">
        <text>5-diphospho-1D-myo-inositol 1,2,3,4,6-pentakisphosphate + ATP + H(+) = 1,5-bis(diphospho)-1D-myo-inositol 2,3,4,6-tetrakisphosphate + ADP</text>
        <dbReference type="Rhea" id="RHEA:10276"/>
        <dbReference type="ChEBI" id="CHEBI:15378"/>
        <dbReference type="ChEBI" id="CHEBI:30616"/>
        <dbReference type="ChEBI" id="CHEBI:58628"/>
        <dbReference type="ChEBI" id="CHEBI:77983"/>
        <dbReference type="ChEBI" id="CHEBI:456216"/>
        <dbReference type="EC" id="2.7.4.24"/>
    </reaction>
    <physiologicalReaction direction="left-to-right" evidence="9">
        <dbReference type="Rhea" id="RHEA:10277"/>
    </physiologicalReaction>
</comment>
<feature type="region of interest" description="Disordered" evidence="12">
    <location>
        <begin position="1165"/>
        <end position="1225"/>
    </location>
</feature>
<evidence type="ECO:0000256" key="3">
    <source>
        <dbReference type="ARBA" id="ARBA00022490"/>
    </source>
</evidence>
<gene>
    <name evidence="14" type="primary">PPIP5K2</name>
</gene>
<evidence type="ECO:0000259" key="13">
    <source>
        <dbReference type="Pfam" id="PF18086"/>
    </source>
</evidence>
<dbReference type="FunFam" id="3.40.50.11950:FF:000003">
    <property type="entry name" value="Inositol hexakisphosphate and diphosphoinositol-pentakisphosphate kinase"/>
    <property type="match status" value="1"/>
</dbReference>
<dbReference type="Gene3D" id="3.30.470.20">
    <property type="entry name" value="ATP-grasp fold, B domain"/>
    <property type="match status" value="1"/>
</dbReference>
<dbReference type="InterPro" id="IPR000560">
    <property type="entry name" value="His_Pase_clade-2"/>
</dbReference>
<evidence type="ECO:0000256" key="7">
    <source>
        <dbReference type="ARBA" id="ARBA00022777"/>
    </source>
</evidence>
<evidence type="ECO:0000313" key="15">
    <source>
        <dbReference type="Proteomes" id="UP000694417"/>
    </source>
</evidence>
<dbReference type="InterPro" id="IPR040557">
    <property type="entry name" value="VIP1_N"/>
</dbReference>
<reference evidence="14" key="1">
    <citation type="submission" date="2025-08" db="UniProtKB">
        <authorList>
            <consortium name="Ensembl"/>
        </authorList>
    </citation>
    <scope>IDENTIFICATION</scope>
</reference>
<feature type="domain" description="VIP1 N-terminal" evidence="13">
    <location>
        <begin position="25"/>
        <end position="114"/>
    </location>
</feature>
<keyword evidence="3 11" id="KW-0963">Cytoplasm</keyword>
<evidence type="ECO:0000256" key="6">
    <source>
        <dbReference type="ARBA" id="ARBA00022741"/>
    </source>
</evidence>
<dbReference type="GO" id="GO:0033857">
    <property type="term" value="F:5-diphosphoinositol pentakisphosphate 1-kinase activity"/>
    <property type="evidence" value="ECO:0007669"/>
    <property type="project" value="TreeGrafter"/>
</dbReference>
<evidence type="ECO:0000313" key="14">
    <source>
        <dbReference type="Ensembl" id="ENSUPAP00010029398.1"/>
    </source>
</evidence>
<keyword evidence="4" id="KW-0597">Phosphoprotein</keyword>
<feature type="region of interest" description="Disordered" evidence="12">
    <location>
        <begin position="942"/>
        <end position="997"/>
    </location>
</feature>
<keyword evidence="5 11" id="KW-0808">Transferase</keyword>
<dbReference type="FunFam" id="3.40.50.11950:FF:000001">
    <property type="entry name" value="Inositol hexakisphosphate and diphosphoinositol-pentakisphosphate kinase"/>
    <property type="match status" value="1"/>
</dbReference>
<dbReference type="Proteomes" id="UP000694417">
    <property type="component" value="Unplaced"/>
</dbReference>
<keyword evidence="8 11" id="KW-0067">ATP-binding</keyword>
<feature type="compositionally biased region" description="Polar residues" evidence="12">
    <location>
        <begin position="1177"/>
        <end position="1212"/>
    </location>
</feature>
<dbReference type="PROSITE" id="PS00616">
    <property type="entry name" value="HIS_ACID_PHOSPHAT_1"/>
    <property type="match status" value="1"/>
</dbReference>
<dbReference type="PANTHER" id="PTHR12750">
    <property type="entry name" value="DIPHOSPHOINOSITOL PENTAKISPHOSPHATE KINASE"/>
    <property type="match status" value="1"/>
</dbReference>
<keyword evidence="7 11" id="KW-0418">Kinase</keyword>
<name>A0A8D2IL05_UROPR</name>